<dbReference type="Pfam" id="PF00210">
    <property type="entry name" value="Ferritin"/>
    <property type="match status" value="1"/>
</dbReference>
<name>A0A2H0LXE0_9BACT</name>
<keyword evidence="2" id="KW-0408">Iron</keyword>
<keyword evidence="3" id="KW-0175">Coiled coil</keyword>
<reference evidence="5 6" key="1">
    <citation type="submission" date="2017-09" db="EMBL/GenBank/DDBJ databases">
        <title>Depth-based differentiation of microbial function through sediment-hosted aquifers and enrichment of novel symbionts in the deep terrestrial subsurface.</title>
        <authorList>
            <person name="Probst A.J."/>
            <person name="Ladd B."/>
            <person name="Jarett J.K."/>
            <person name="Geller-Mcgrath D.E."/>
            <person name="Sieber C.M."/>
            <person name="Emerson J.B."/>
            <person name="Anantharaman K."/>
            <person name="Thomas B.C."/>
            <person name="Malmstrom R."/>
            <person name="Stieglmeier M."/>
            <person name="Klingl A."/>
            <person name="Woyke T."/>
            <person name="Ryan C.M."/>
            <person name="Banfield J.F."/>
        </authorList>
    </citation>
    <scope>NUCLEOTIDE SEQUENCE [LARGE SCALE GENOMIC DNA]</scope>
    <source>
        <strain evidence="5">CG11_big_fil_rev_8_21_14_0_20_42_13</strain>
    </source>
</reference>
<dbReference type="GO" id="GO:0005829">
    <property type="term" value="C:cytosol"/>
    <property type="evidence" value="ECO:0007669"/>
    <property type="project" value="TreeGrafter"/>
</dbReference>
<protein>
    <submittedName>
        <fullName evidence="5">Ferritin</fullName>
    </submittedName>
</protein>
<dbReference type="InterPro" id="IPR012347">
    <property type="entry name" value="Ferritin-like"/>
</dbReference>
<evidence type="ECO:0000259" key="4">
    <source>
        <dbReference type="PROSITE" id="PS50905"/>
    </source>
</evidence>
<dbReference type="GO" id="GO:0006879">
    <property type="term" value="P:intracellular iron ion homeostasis"/>
    <property type="evidence" value="ECO:0007669"/>
    <property type="project" value="UniProtKB-KW"/>
</dbReference>
<dbReference type="PANTHER" id="PTHR30295:SF0">
    <property type="entry name" value="BACTERIOFERRITIN"/>
    <property type="match status" value="1"/>
</dbReference>
<dbReference type="CDD" id="cd00657">
    <property type="entry name" value="Ferritin_like"/>
    <property type="match status" value="1"/>
</dbReference>
<keyword evidence="1" id="KW-0409">Iron storage</keyword>
<dbReference type="EMBL" id="PCWA01000073">
    <property type="protein sequence ID" value="PIQ89089.1"/>
    <property type="molecule type" value="Genomic_DNA"/>
</dbReference>
<dbReference type="InterPro" id="IPR008331">
    <property type="entry name" value="Ferritin_DPS_dom"/>
</dbReference>
<evidence type="ECO:0000256" key="2">
    <source>
        <dbReference type="ARBA" id="ARBA00023004"/>
    </source>
</evidence>
<accession>A0A2H0LXE0</accession>
<sequence length="141" mass="15886">MAGITKEKLIDLLNKDLGLEYTACVQYTQHQGVLKGAMYQSIQKELIIHAQEELAHATILASQIDYLGGFPTVNIPEPKTSKENIEMLKEDLDGENDAIARYITRIKQAEELNLFHLAQQLRNILAVEQEHAMDLEQALGK</sequence>
<dbReference type="Gene3D" id="1.20.1260.10">
    <property type="match status" value="1"/>
</dbReference>
<comment type="caution">
    <text evidence="5">The sequence shown here is derived from an EMBL/GenBank/DDBJ whole genome shotgun (WGS) entry which is preliminary data.</text>
</comment>
<dbReference type="PROSITE" id="PS50905">
    <property type="entry name" value="FERRITIN_LIKE"/>
    <property type="match status" value="1"/>
</dbReference>
<evidence type="ECO:0000313" key="6">
    <source>
        <dbReference type="Proteomes" id="UP000229641"/>
    </source>
</evidence>
<dbReference type="AlphaFoldDB" id="A0A2H0LXE0"/>
<proteinExistence type="predicted"/>
<feature type="domain" description="Ferritin-like diiron" evidence="4">
    <location>
        <begin position="3"/>
        <end position="141"/>
    </location>
</feature>
<evidence type="ECO:0000256" key="1">
    <source>
        <dbReference type="ARBA" id="ARBA00022434"/>
    </source>
</evidence>
<dbReference type="InterPro" id="IPR009040">
    <property type="entry name" value="Ferritin-like_diiron"/>
</dbReference>
<dbReference type="GO" id="GO:0008199">
    <property type="term" value="F:ferric iron binding"/>
    <property type="evidence" value="ECO:0007669"/>
    <property type="project" value="InterPro"/>
</dbReference>
<gene>
    <name evidence="5" type="ORF">COV72_04660</name>
</gene>
<organism evidence="5 6">
    <name type="scientific">Candidatus Ghiorseimicrobium undicola</name>
    <dbReference type="NCBI Taxonomy" id="1974746"/>
    <lineage>
        <taxon>Bacteria</taxon>
        <taxon>Pseudomonadati</taxon>
        <taxon>Candidatus Omnitrophota</taxon>
        <taxon>Candidatus Ghiorseimicrobium</taxon>
    </lineage>
</organism>
<feature type="coiled-coil region" evidence="3">
    <location>
        <begin position="92"/>
        <end position="138"/>
    </location>
</feature>
<dbReference type="Proteomes" id="UP000229641">
    <property type="component" value="Unassembled WGS sequence"/>
</dbReference>
<dbReference type="GO" id="GO:0004322">
    <property type="term" value="F:ferroxidase activity"/>
    <property type="evidence" value="ECO:0007669"/>
    <property type="project" value="TreeGrafter"/>
</dbReference>
<dbReference type="SUPFAM" id="SSF47240">
    <property type="entry name" value="Ferritin-like"/>
    <property type="match status" value="1"/>
</dbReference>
<dbReference type="InterPro" id="IPR009078">
    <property type="entry name" value="Ferritin-like_SF"/>
</dbReference>
<dbReference type="PANTHER" id="PTHR30295">
    <property type="entry name" value="BACTERIOFERRITIN"/>
    <property type="match status" value="1"/>
</dbReference>
<evidence type="ECO:0000313" key="5">
    <source>
        <dbReference type="EMBL" id="PIQ89089.1"/>
    </source>
</evidence>
<evidence type="ECO:0000256" key="3">
    <source>
        <dbReference type="SAM" id="Coils"/>
    </source>
</evidence>
<dbReference type="GO" id="GO:0020037">
    <property type="term" value="F:heme binding"/>
    <property type="evidence" value="ECO:0007669"/>
    <property type="project" value="TreeGrafter"/>
</dbReference>